<reference evidence="2" key="1">
    <citation type="journal article" date="2019" name="Genes (Basel)">
        <title>Halobacterium salinarum virus ChaoS9, a Novel Halovirus Related to PhiH1 and PhiCh1.</title>
        <authorList>
            <person name="Dyall-Smith M."/>
            <person name="Palm P."/>
            <person name="Wanner G."/>
            <person name="Witte A."/>
            <person name="Oesterhelt D."/>
            <person name="Pfeiffer F."/>
        </authorList>
    </citation>
    <scope>NUCLEOTIDE SEQUENCE [LARGE SCALE GENOMIC DNA]</scope>
</reference>
<evidence type="ECO:0000313" key="2">
    <source>
        <dbReference type="Proteomes" id="UP000294095"/>
    </source>
</evidence>
<gene>
    <name evidence="1" type="ORF">ChaoS9_060</name>
</gene>
<organism evidence="1 2">
    <name type="scientific">Halobacterium phage ChaoS9</name>
    <dbReference type="NCBI Taxonomy" id="2847105"/>
    <lineage>
        <taxon>Viruses</taxon>
        <taxon>Duplodnaviria</taxon>
        <taxon>Heunggongvirae</taxon>
        <taxon>Uroviricota</taxon>
        <taxon>Caudoviricetes</taxon>
        <taxon>Vertoviridae</taxon>
        <taxon>Chaovirus</taxon>
        <taxon>Chaovirus bigenum</taxon>
        <taxon>Chaovirus ChaoS9</taxon>
    </lineage>
</organism>
<evidence type="ECO:0000313" key="1">
    <source>
        <dbReference type="EMBL" id="QBI90019.1"/>
    </source>
</evidence>
<protein>
    <submittedName>
        <fullName evidence="1">Uncharacterized protein</fullName>
    </submittedName>
</protein>
<dbReference type="EMBL" id="MK310226">
    <property type="protein sequence ID" value="QBI90019.1"/>
    <property type="molecule type" value="Genomic_DNA"/>
</dbReference>
<proteinExistence type="predicted"/>
<sequence length="77" mass="8681">MTTDQASIELDTPRRYAVRYEVFNDGDWEIVTDTIEADRVLPVGMSVCWHNTTTGASLVVSDEQLIASWTEEVSSRD</sequence>
<keyword evidence="2" id="KW-1185">Reference proteome</keyword>
<accession>A0A481V8D8</accession>
<name>A0A481V8D8_9CAUD</name>
<dbReference type="Proteomes" id="UP000294095">
    <property type="component" value="Segment"/>
</dbReference>